<dbReference type="RefSeq" id="WP_192766531.1">
    <property type="nucleotide sequence ID" value="NZ_JADBEB010000001.1"/>
</dbReference>
<keyword evidence="5 6" id="KW-0472">Membrane</keyword>
<dbReference type="Pfam" id="PF00528">
    <property type="entry name" value="BPD_transp_1"/>
    <property type="match status" value="1"/>
</dbReference>
<feature type="transmembrane region" description="Helical" evidence="6">
    <location>
        <begin position="192"/>
        <end position="217"/>
    </location>
</feature>
<dbReference type="EMBL" id="JADBEB010000001">
    <property type="protein sequence ID" value="MBE1486524.1"/>
    <property type="molecule type" value="Genomic_DNA"/>
</dbReference>
<comment type="similarity">
    <text evidence="6">Belongs to the binding-protein-dependent transport system permease family.</text>
</comment>
<evidence type="ECO:0000256" key="4">
    <source>
        <dbReference type="ARBA" id="ARBA00022989"/>
    </source>
</evidence>
<dbReference type="PANTHER" id="PTHR30177:SF33">
    <property type="entry name" value="POSSIBLE OSMOPROTECTANT (GLYCINE BETAINE_CARNITINE_CHOLINE_L-PROLINE) TRANSPORT INTEGRAL MEMBRANE PROTEIN ABC TRANSPORTER PROZ"/>
    <property type="match status" value="1"/>
</dbReference>
<reference evidence="8" key="1">
    <citation type="submission" date="2020-10" db="EMBL/GenBank/DDBJ databases">
        <title>Sequencing the genomes of 1000 actinobacteria strains.</title>
        <authorList>
            <person name="Klenk H.-P."/>
        </authorList>
    </citation>
    <scope>NUCLEOTIDE SEQUENCE</scope>
    <source>
        <strain evidence="8">DSM 46832</strain>
    </source>
</reference>
<dbReference type="GO" id="GO:0031460">
    <property type="term" value="P:glycine betaine transport"/>
    <property type="evidence" value="ECO:0007669"/>
    <property type="project" value="TreeGrafter"/>
</dbReference>
<feature type="transmembrane region" description="Helical" evidence="6">
    <location>
        <begin position="31"/>
        <end position="52"/>
    </location>
</feature>
<evidence type="ECO:0000256" key="3">
    <source>
        <dbReference type="ARBA" id="ARBA00022692"/>
    </source>
</evidence>
<dbReference type="Gene3D" id="1.10.3720.10">
    <property type="entry name" value="MetI-like"/>
    <property type="match status" value="1"/>
</dbReference>
<proteinExistence type="inferred from homology"/>
<protein>
    <submittedName>
        <fullName evidence="8">Osmoprotectant transport system permease protein</fullName>
    </submittedName>
</protein>
<evidence type="ECO:0000256" key="5">
    <source>
        <dbReference type="ARBA" id="ARBA00023136"/>
    </source>
</evidence>
<dbReference type="Proteomes" id="UP000649753">
    <property type="component" value="Unassembled WGS sequence"/>
</dbReference>
<keyword evidence="3 6" id="KW-0812">Transmembrane</keyword>
<evidence type="ECO:0000256" key="2">
    <source>
        <dbReference type="ARBA" id="ARBA00022448"/>
    </source>
</evidence>
<comment type="caution">
    <text evidence="8">The sequence shown here is derived from an EMBL/GenBank/DDBJ whole genome shotgun (WGS) entry which is preliminary data.</text>
</comment>
<keyword evidence="2 6" id="KW-0813">Transport</keyword>
<dbReference type="CDD" id="cd06261">
    <property type="entry name" value="TM_PBP2"/>
    <property type="match status" value="1"/>
</dbReference>
<dbReference type="InterPro" id="IPR051204">
    <property type="entry name" value="ABC_transp_perm/SBD"/>
</dbReference>
<gene>
    <name evidence="8" type="ORF">H4W31_002162</name>
</gene>
<feature type="domain" description="ABC transmembrane type-1" evidence="7">
    <location>
        <begin position="27"/>
        <end position="210"/>
    </location>
</feature>
<dbReference type="GO" id="GO:0055085">
    <property type="term" value="P:transmembrane transport"/>
    <property type="evidence" value="ECO:0007669"/>
    <property type="project" value="InterPro"/>
</dbReference>
<dbReference type="PANTHER" id="PTHR30177">
    <property type="entry name" value="GLYCINE BETAINE/L-PROLINE TRANSPORT SYSTEM PERMEASE PROTEIN PROW"/>
    <property type="match status" value="1"/>
</dbReference>
<feature type="transmembrane region" description="Helical" evidence="6">
    <location>
        <begin position="58"/>
        <end position="81"/>
    </location>
</feature>
<accession>A0A927R4H1</accession>
<dbReference type="SUPFAM" id="SSF161098">
    <property type="entry name" value="MetI-like"/>
    <property type="match status" value="1"/>
</dbReference>
<dbReference type="PROSITE" id="PS50928">
    <property type="entry name" value="ABC_TM1"/>
    <property type="match status" value="1"/>
</dbReference>
<organism evidence="8 9">
    <name type="scientific">Plantactinospora soyae</name>
    <dbReference type="NCBI Taxonomy" id="1544732"/>
    <lineage>
        <taxon>Bacteria</taxon>
        <taxon>Bacillati</taxon>
        <taxon>Actinomycetota</taxon>
        <taxon>Actinomycetes</taxon>
        <taxon>Micromonosporales</taxon>
        <taxon>Micromonosporaceae</taxon>
        <taxon>Plantactinospora</taxon>
    </lineage>
</organism>
<dbReference type="AlphaFoldDB" id="A0A927R4H1"/>
<evidence type="ECO:0000313" key="8">
    <source>
        <dbReference type="EMBL" id="MBE1486524.1"/>
    </source>
</evidence>
<evidence type="ECO:0000259" key="7">
    <source>
        <dbReference type="PROSITE" id="PS50928"/>
    </source>
</evidence>
<dbReference type="GO" id="GO:0005886">
    <property type="term" value="C:plasma membrane"/>
    <property type="evidence" value="ECO:0007669"/>
    <property type="project" value="UniProtKB-SubCell"/>
</dbReference>
<evidence type="ECO:0000313" key="9">
    <source>
        <dbReference type="Proteomes" id="UP000649753"/>
    </source>
</evidence>
<feature type="transmembrane region" description="Helical" evidence="6">
    <location>
        <begin position="93"/>
        <end position="113"/>
    </location>
</feature>
<keyword evidence="9" id="KW-1185">Reference proteome</keyword>
<dbReference type="InterPro" id="IPR000515">
    <property type="entry name" value="MetI-like"/>
</dbReference>
<name>A0A927R4H1_9ACTN</name>
<evidence type="ECO:0000256" key="1">
    <source>
        <dbReference type="ARBA" id="ARBA00004141"/>
    </source>
</evidence>
<evidence type="ECO:0000256" key="6">
    <source>
        <dbReference type="RuleBase" id="RU363032"/>
    </source>
</evidence>
<sequence>MNPIDQAVTWINDPLNWTNPGGILDRLVEHLGISAAAVALGCLVAWPLGLWLGHSGRGGGAVVLVSNITLAIPTIALLTILPLTALGFGKPPVIIALAVFAVPPLLANAYTGIRQVDPEVRDAARGMGLSGGQLLRRVELPLAVPYLAAGFRTAAVQVVATAALASFVNGGGLGQIISAGFGLGISVGGGQILAGGLLVALLALVIELIFAGVERIVTPRPLRRTRRRVARQADQRAAAAITGS</sequence>
<dbReference type="InterPro" id="IPR035906">
    <property type="entry name" value="MetI-like_sf"/>
</dbReference>
<keyword evidence="4 6" id="KW-1133">Transmembrane helix</keyword>
<comment type="subcellular location">
    <subcellularLocation>
        <location evidence="6">Cell membrane</location>
        <topology evidence="6">Multi-pass membrane protein</topology>
    </subcellularLocation>
    <subcellularLocation>
        <location evidence="1">Membrane</location>
        <topology evidence="1">Multi-pass membrane protein</topology>
    </subcellularLocation>
</comment>